<evidence type="ECO:0000256" key="9">
    <source>
        <dbReference type="SAM" id="Phobius"/>
    </source>
</evidence>
<dbReference type="PANTHER" id="PTHR11795">
    <property type="entry name" value="BRANCHED-CHAIN AMINO ACID TRANSPORT SYSTEM PERMEASE PROTEIN LIVH"/>
    <property type="match status" value="1"/>
</dbReference>
<dbReference type="InterPro" id="IPR052157">
    <property type="entry name" value="BCAA_transport_permease"/>
</dbReference>
<feature type="transmembrane region" description="Helical" evidence="9">
    <location>
        <begin position="34"/>
        <end position="54"/>
    </location>
</feature>
<keyword evidence="4 9" id="KW-0812">Transmembrane</keyword>
<accession>A0AAN1XWQ0</accession>
<evidence type="ECO:0000256" key="2">
    <source>
        <dbReference type="ARBA" id="ARBA00022448"/>
    </source>
</evidence>
<feature type="transmembrane region" description="Helical" evidence="9">
    <location>
        <begin position="6"/>
        <end position="27"/>
    </location>
</feature>
<dbReference type="CDD" id="cd06582">
    <property type="entry name" value="TM_PBP1_LivH_like"/>
    <property type="match status" value="1"/>
</dbReference>
<comment type="similarity">
    <text evidence="8">Belongs to the binding-protein-dependent transport system permease family. LivHM subfamily.</text>
</comment>
<organism evidence="10 11">
    <name type="scientific">Vulcanimicrobium alpinum</name>
    <dbReference type="NCBI Taxonomy" id="3016050"/>
    <lineage>
        <taxon>Bacteria</taxon>
        <taxon>Bacillati</taxon>
        <taxon>Vulcanimicrobiota</taxon>
        <taxon>Vulcanimicrobiia</taxon>
        <taxon>Vulcanimicrobiales</taxon>
        <taxon>Vulcanimicrobiaceae</taxon>
        <taxon>Vulcanimicrobium</taxon>
    </lineage>
</organism>
<comment type="subcellular location">
    <subcellularLocation>
        <location evidence="1">Cell membrane</location>
        <topology evidence="1">Multi-pass membrane protein</topology>
    </subcellularLocation>
</comment>
<feature type="transmembrane region" description="Helical" evidence="9">
    <location>
        <begin position="218"/>
        <end position="246"/>
    </location>
</feature>
<dbReference type="KEGG" id="vab:WPS_09990"/>
<dbReference type="GO" id="GO:0022857">
    <property type="term" value="F:transmembrane transporter activity"/>
    <property type="evidence" value="ECO:0007669"/>
    <property type="project" value="InterPro"/>
</dbReference>
<gene>
    <name evidence="10" type="ORF">WPS_09990</name>
</gene>
<dbReference type="InterPro" id="IPR001851">
    <property type="entry name" value="ABC_transp_permease"/>
</dbReference>
<keyword evidence="2" id="KW-0813">Transport</keyword>
<evidence type="ECO:0000256" key="4">
    <source>
        <dbReference type="ARBA" id="ARBA00022692"/>
    </source>
</evidence>
<evidence type="ECO:0000256" key="6">
    <source>
        <dbReference type="ARBA" id="ARBA00022989"/>
    </source>
</evidence>
<name>A0AAN1XWQ0_UNVUL</name>
<keyword evidence="5" id="KW-0029">Amino-acid transport</keyword>
<evidence type="ECO:0000256" key="1">
    <source>
        <dbReference type="ARBA" id="ARBA00004651"/>
    </source>
</evidence>
<feature type="transmembrane region" description="Helical" evidence="9">
    <location>
        <begin position="138"/>
        <end position="158"/>
    </location>
</feature>
<dbReference type="AlphaFoldDB" id="A0AAN1XWQ0"/>
<evidence type="ECO:0000256" key="3">
    <source>
        <dbReference type="ARBA" id="ARBA00022475"/>
    </source>
</evidence>
<keyword evidence="6 9" id="KW-1133">Transmembrane helix</keyword>
<sequence length="289" mass="30547">MEAFFQALLGGLVLGLIYVAIAVGLTIIFGTLRLVNFAHGAFYAIGAYVGLVVAQHIGVGWAFVAAPVSVAIFAVLLDRLVLRLFYEKEPTAQLLVTFGIALVVEETLRLIFGATTQQYAMPAALQGSISLGPITYPAYRLLFAAGVIVMLALVWLFIERTNYGLIVRAGIRDRIMVQLLGGNIQRASTIVFALGAAIAGLVGAAATPIYSIDPATGFAFLVPSFVVVVVGGLGSFWGAVLGGLLIGELQSLTNLAYAPASNVVIYLCMALVLLFRPQGLLGKSEVIRQ</sequence>
<evidence type="ECO:0000313" key="11">
    <source>
        <dbReference type="Proteomes" id="UP001317532"/>
    </source>
</evidence>
<keyword evidence="11" id="KW-1185">Reference proteome</keyword>
<keyword evidence="3" id="KW-1003">Cell membrane</keyword>
<feature type="transmembrane region" description="Helical" evidence="9">
    <location>
        <begin position="190"/>
        <end position="212"/>
    </location>
</feature>
<evidence type="ECO:0000256" key="5">
    <source>
        <dbReference type="ARBA" id="ARBA00022970"/>
    </source>
</evidence>
<reference evidence="10 11" key="1">
    <citation type="journal article" date="2022" name="ISME Commun">
        <title>Vulcanimicrobium alpinus gen. nov. sp. nov., the first cultivated representative of the candidate phylum 'Eremiobacterota', is a metabolically versatile aerobic anoxygenic phototroph.</title>
        <authorList>
            <person name="Yabe S."/>
            <person name="Muto K."/>
            <person name="Abe K."/>
            <person name="Yokota A."/>
            <person name="Staudigel H."/>
            <person name="Tebo B.M."/>
        </authorList>
    </citation>
    <scope>NUCLEOTIDE SEQUENCE [LARGE SCALE GENOMIC DNA]</scope>
    <source>
        <strain evidence="10 11">WC8-2</strain>
    </source>
</reference>
<feature type="transmembrane region" description="Helical" evidence="9">
    <location>
        <begin position="60"/>
        <end position="82"/>
    </location>
</feature>
<dbReference type="GO" id="GO:0005886">
    <property type="term" value="C:plasma membrane"/>
    <property type="evidence" value="ECO:0007669"/>
    <property type="project" value="UniProtKB-SubCell"/>
</dbReference>
<dbReference type="PANTHER" id="PTHR11795:SF442">
    <property type="entry name" value="ABC TRANSPORTER ATP-BINDING PROTEIN"/>
    <property type="match status" value="1"/>
</dbReference>
<proteinExistence type="inferred from homology"/>
<evidence type="ECO:0000256" key="8">
    <source>
        <dbReference type="ARBA" id="ARBA00037998"/>
    </source>
</evidence>
<feature type="transmembrane region" description="Helical" evidence="9">
    <location>
        <begin position="255"/>
        <end position="275"/>
    </location>
</feature>
<keyword evidence="7 9" id="KW-0472">Membrane</keyword>
<protein>
    <submittedName>
        <fullName evidence="10">Branched-chain amino acid ABC transporter permease</fullName>
    </submittedName>
</protein>
<dbReference type="Proteomes" id="UP001317532">
    <property type="component" value="Chromosome"/>
</dbReference>
<dbReference type="RefSeq" id="WP_317996747.1">
    <property type="nucleotide sequence ID" value="NZ_AP025523.1"/>
</dbReference>
<dbReference type="Pfam" id="PF02653">
    <property type="entry name" value="BPD_transp_2"/>
    <property type="match status" value="1"/>
</dbReference>
<evidence type="ECO:0000256" key="7">
    <source>
        <dbReference type="ARBA" id="ARBA00023136"/>
    </source>
</evidence>
<dbReference type="GO" id="GO:0006865">
    <property type="term" value="P:amino acid transport"/>
    <property type="evidence" value="ECO:0007669"/>
    <property type="project" value="UniProtKB-KW"/>
</dbReference>
<feature type="transmembrane region" description="Helical" evidence="9">
    <location>
        <begin position="94"/>
        <end position="112"/>
    </location>
</feature>
<dbReference type="EMBL" id="AP025523">
    <property type="protein sequence ID" value="BDE05723.1"/>
    <property type="molecule type" value="Genomic_DNA"/>
</dbReference>
<evidence type="ECO:0000313" key="10">
    <source>
        <dbReference type="EMBL" id="BDE05723.1"/>
    </source>
</evidence>